<accession>A0A4V0NE80</accession>
<evidence type="ECO:0000259" key="2">
    <source>
        <dbReference type="Pfam" id="PF05685"/>
    </source>
</evidence>
<feature type="domain" description="Putative restriction endonuclease" evidence="2">
    <location>
        <begin position="37"/>
        <end position="180"/>
    </location>
</feature>
<evidence type="ECO:0000256" key="1">
    <source>
        <dbReference type="SAM" id="MobiDB-lite"/>
    </source>
</evidence>
<dbReference type="AlphaFoldDB" id="A0A4V0NE80"/>
<sequence length="268" mass="28815">MSALPTTRPPRNTGPIELRDFGPTGRRLGTAADCYDGSPWELHRGELVEQMGSKDIHGIVMALVAALFRTHAREGLTVMTDVYCDLSDQAGPSLRAPDVVVVGDLAAPRNDAYRGTPVLAVEIRGTQSKRYLEEKVKLYLEHDWPWVWIAHAERRELEVVRPGSASITYRPGAEVPLLPALGKHGLGAVPVAALFEERDASRFTDEWVAARTQARAILAVLAARGLAVPGAVEARVLACEAPAVLERWLAAAATAASGEAFADVVGRG</sequence>
<dbReference type="Pfam" id="PF05685">
    <property type="entry name" value="Uma2"/>
    <property type="match status" value="1"/>
</dbReference>
<name>A0A4V0NE80_SORCE</name>
<proteinExistence type="predicted"/>
<dbReference type="CDD" id="cd06260">
    <property type="entry name" value="DUF820-like"/>
    <property type="match status" value="1"/>
</dbReference>
<organism evidence="3 4">
    <name type="scientific">Sorangium cellulosum</name>
    <name type="common">Polyangium cellulosum</name>
    <dbReference type="NCBI Taxonomy" id="56"/>
    <lineage>
        <taxon>Bacteria</taxon>
        <taxon>Pseudomonadati</taxon>
        <taxon>Myxococcota</taxon>
        <taxon>Polyangia</taxon>
        <taxon>Polyangiales</taxon>
        <taxon>Polyangiaceae</taxon>
        <taxon>Sorangium</taxon>
    </lineage>
</organism>
<dbReference type="InterPro" id="IPR012296">
    <property type="entry name" value="Nuclease_put_TT1808"/>
</dbReference>
<dbReference type="RefSeq" id="WP_242515324.1">
    <property type="nucleotide sequence ID" value="NZ_CP012670.1"/>
</dbReference>
<evidence type="ECO:0000313" key="4">
    <source>
        <dbReference type="Proteomes" id="UP000295781"/>
    </source>
</evidence>
<dbReference type="InterPro" id="IPR011335">
    <property type="entry name" value="Restrct_endonuc-II-like"/>
</dbReference>
<protein>
    <recommendedName>
        <fullName evidence="2">Putative restriction endonuclease domain-containing protein</fullName>
    </recommendedName>
</protein>
<dbReference type="SUPFAM" id="SSF52980">
    <property type="entry name" value="Restriction endonuclease-like"/>
    <property type="match status" value="1"/>
</dbReference>
<dbReference type="Gene3D" id="3.90.1570.10">
    <property type="entry name" value="tt1808, chain A"/>
    <property type="match status" value="1"/>
</dbReference>
<gene>
    <name evidence="3" type="ORF">SOCEGT47_057860</name>
</gene>
<dbReference type="EMBL" id="CP012670">
    <property type="protein sequence ID" value="AUX25242.1"/>
    <property type="molecule type" value="Genomic_DNA"/>
</dbReference>
<feature type="region of interest" description="Disordered" evidence="1">
    <location>
        <begin position="1"/>
        <end position="23"/>
    </location>
</feature>
<evidence type="ECO:0000313" key="3">
    <source>
        <dbReference type="EMBL" id="AUX25242.1"/>
    </source>
</evidence>
<dbReference type="Proteomes" id="UP000295781">
    <property type="component" value="Chromosome"/>
</dbReference>
<reference evidence="3 4" key="1">
    <citation type="submission" date="2015-09" db="EMBL/GenBank/DDBJ databases">
        <title>Sorangium comparison.</title>
        <authorList>
            <person name="Zaburannyi N."/>
            <person name="Bunk B."/>
            <person name="Overmann J."/>
            <person name="Mueller R."/>
        </authorList>
    </citation>
    <scope>NUCLEOTIDE SEQUENCE [LARGE SCALE GENOMIC DNA]</scope>
    <source>
        <strain evidence="3 4">So ceGT47</strain>
    </source>
</reference>
<dbReference type="InterPro" id="IPR008538">
    <property type="entry name" value="Uma2"/>
</dbReference>